<organism evidence="1 2">
    <name type="scientific">Bradyrhizobium japonicum</name>
    <dbReference type="NCBI Taxonomy" id="375"/>
    <lineage>
        <taxon>Bacteria</taxon>
        <taxon>Pseudomonadati</taxon>
        <taxon>Pseudomonadota</taxon>
        <taxon>Alphaproteobacteria</taxon>
        <taxon>Hyphomicrobiales</taxon>
        <taxon>Nitrobacteraceae</taxon>
        <taxon>Bradyrhizobium</taxon>
    </lineage>
</organism>
<evidence type="ECO:0008006" key="3">
    <source>
        <dbReference type="Google" id="ProtNLM"/>
    </source>
</evidence>
<protein>
    <recommendedName>
        <fullName evidence="3">Myb-like domain-containing protein</fullName>
    </recommendedName>
</protein>
<dbReference type="Proteomes" id="UP000193335">
    <property type="component" value="Unassembled WGS sequence"/>
</dbReference>
<dbReference type="EMBL" id="NAFL01000264">
    <property type="protein sequence ID" value="OSJ29711.1"/>
    <property type="molecule type" value="Genomic_DNA"/>
</dbReference>
<accession>A0A1Y2JMI4</accession>
<dbReference type="AlphaFoldDB" id="A0A1Y2JMI4"/>
<evidence type="ECO:0000313" key="1">
    <source>
        <dbReference type="EMBL" id="OSJ29711.1"/>
    </source>
</evidence>
<comment type="caution">
    <text evidence="1">The sequence shown here is derived from an EMBL/GenBank/DDBJ whole genome shotgun (WGS) entry which is preliminary data.</text>
</comment>
<name>A0A1Y2JMI4_BRAJP</name>
<reference evidence="1 2" key="1">
    <citation type="submission" date="2017-03" db="EMBL/GenBank/DDBJ databases">
        <title>Whole genome sequences of fourteen strains of Bradyrhizobium canariense and one strain of Bradyrhizobium japonicum isolated from Lupinus (Papilionoideae: Genisteae) species in Algeria.</title>
        <authorList>
            <person name="Crovadore J."/>
            <person name="Chekireb D."/>
            <person name="Brachmann A."/>
            <person name="Chablais R."/>
            <person name="Cochard B."/>
            <person name="Lefort F."/>
        </authorList>
    </citation>
    <scope>NUCLEOTIDE SEQUENCE [LARGE SCALE GENOMIC DNA]</scope>
    <source>
        <strain evidence="1 2">UBMA197</strain>
    </source>
</reference>
<gene>
    <name evidence="1" type="ORF">BSZ19_26290</name>
</gene>
<sequence length="94" mass="10635">MTSIIERQRFCDADVRSTQAVGKLVRVCESWRRPVRHRKAWTKEDEAKLLEMRAAGAPWEAIAVSLDRTKMSVEVRAAEIKRRGAGATREPEAG</sequence>
<proteinExistence type="predicted"/>
<evidence type="ECO:0000313" key="2">
    <source>
        <dbReference type="Proteomes" id="UP000193335"/>
    </source>
</evidence>